<evidence type="ECO:0000256" key="1">
    <source>
        <dbReference type="SAM" id="MobiDB-lite"/>
    </source>
</evidence>
<feature type="signal peptide" evidence="2">
    <location>
        <begin position="1"/>
        <end position="23"/>
    </location>
</feature>
<dbReference type="AlphaFoldDB" id="H7EKD5"/>
<dbReference type="STRING" id="907348.TresaDRAFT_1775"/>
<dbReference type="PATRIC" id="fig|907348.3.peg.1349"/>
<feature type="chain" id="PRO_5003609208" description="Fibronectin type-III domain-containing protein" evidence="2">
    <location>
        <begin position="24"/>
        <end position="438"/>
    </location>
</feature>
<dbReference type="Proteomes" id="UP000003571">
    <property type="component" value="Unassembled WGS sequence"/>
</dbReference>
<comment type="caution">
    <text evidence="3">The sequence shown here is derived from an EMBL/GenBank/DDBJ whole genome shotgun (WGS) entry which is preliminary data.</text>
</comment>
<accession>H7EKD5</accession>
<evidence type="ECO:0000313" key="4">
    <source>
        <dbReference type="Proteomes" id="UP000003571"/>
    </source>
</evidence>
<dbReference type="eggNOG" id="ENOG502ZQUE">
    <property type="taxonomic scope" value="Bacteria"/>
</dbReference>
<dbReference type="RefSeq" id="WP_002704016.1">
    <property type="nucleotide sequence ID" value="NZ_AGRW01000044.1"/>
</dbReference>
<protein>
    <recommendedName>
        <fullName evidence="5">Fibronectin type-III domain-containing protein</fullName>
    </recommendedName>
</protein>
<gene>
    <name evidence="3" type="ORF">TresaDRAFT_1775</name>
</gene>
<evidence type="ECO:0000256" key="2">
    <source>
        <dbReference type="SAM" id="SignalP"/>
    </source>
</evidence>
<keyword evidence="4" id="KW-1185">Reference proteome</keyword>
<proteinExistence type="predicted"/>
<feature type="region of interest" description="Disordered" evidence="1">
    <location>
        <begin position="27"/>
        <end position="46"/>
    </location>
</feature>
<reference evidence="3 4" key="1">
    <citation type="submission" date="2011-09" db="EMBL/GenBank/DDBJ databases">
        <title>The draft genome of Treponema saccharophilum DSM 2985.</title>
        <authorList>
            <consortium name="US DOE Joint Genome Institute (JGI-PGF)"/>
            <person name="Lucas S."/>
            <person name="Copeland A."/>
            <person name="Lapidus A."/>
            <person name="Glavina del Rio T."/>
            <person name="Dalin E."/>
            <person name="Tice H."/>
            <person name="Bruce D."/>
            <person name="Goodwin L."/>
            <person name="Pitluck S."/>
            <person name="Peters L."/>
            <person name="Kyrpides N."/>
            <person name="Mavromatis K."/>
            <person name="Ivanova N."/>
            <person name="Markowitz V."/>
            <person name="Cheng J.-F."/>
            <person name="Hugenholtz P."/>
            <person name="Woyke T."/>
            <person name="Wu D."/>
            <person name="Gronow S."/>
            <person name="Wellnitz S."/>
            <person name="Brambilla E."/>
            <person name="Klenk H.-P."/>
            <person name="Eisen J.A."/>
        </authorList>
    </citation>
    <scope>NUCLEOTIDE SEQUENCE [LARGE SCALE GENOMIC DNA]</scope>
    <source>
        <strain evidence="3 4">DSM 2985</strain>
    </source>
</reference>
<sequence>MEIRTAFFLGAVLLLFSNPFAFGQNQPDFALPSEETSSDGESGDEFEIEDDLTVESSWQELVWDELDSDSILRYDIVIEGFDEKNSEWTAVRTINTDGNETRLMIEPKLSAGKYRYKVVSYNLIGFPSAESGWNEFDIYKSFKPQIRSVSTAVNRSSTIYLEEYNDGILNVNGRNLFGTKDANPFNYTSYFLVGTTGKNRLVIVPELLENSSDNRKIKVHFDMDKIDVGTFNFVATDASGRSSVLNDDNRISVKFKKPVDIDVSGGYAVPMNLFDDTLPFYLDTKIWPESLRAKVSLLPFKRRWGYIGVGASAFYMRIRTEFDNYEIDGNMYAAHLNFTFQKPIFRKVGEYMRKHFMTVEARGGIGMTSFANVLFHFPHGIDSEPLNSSNLSFDVGAGVQVYLMGRLFLELDADFVVALVPDMSLGMLVPSVSVGWQF</sequence>
<feature type="compositionally biased region" description="Acidic residues" evidence="1">
    <location>
        <begin position="36"/>
        <end position="46"/>
    </location>
</feature>
<organism evidence="3 4">
    <name type="scientific">Treponema saccharophilum DSM 2985</name>
    <dbReference type="NCBI Taxonomy" id="907348"/>
    <lineage>
        <taxon>Bacteria</taxon>
        <taxon>Pseudomonadati</taxon>
        <taxon>Spirochaetota</taxon>
        <taxon>Spirochaetia</taxon>
        <taxon>Spirochaetales</taxon>
        <taxon>Treponemataceae</taxon>
        <taxon>Treponema</taxon>
    </lineage>
</organism>
<evidence type="ECO:0000313" key="3">
    <source>
        <dbReference type="EMBL" id="EIC02022.1"/>
    </source>
</evidence>
<keyword evidence="2" id="KW-0732">Signal</keyword>
<dbReference type="EMBL" id="AGRW01000044">
    <property type="protein sequence ID" value="EIC02022.1"/>
    <property type="molecule type" value="Genomic_DNA"/>
</dbReference>
<name>H7EKD5_9SPIR</name>
<dbReference type="OrthoDB" id="355482at2"/>
<evidence type="ECO:0008006" key="5">
    <source>
        <dbReference type="Google" id="ProtNLM"/>
    </source>
</evidence>